<name>A0A0A9HIW3_ARUDO</name>
<reference evidence="1" key="1">
    <citation type="submission" date="2014-09" db="EMBL/GenBank/DDBJ databases">
        <authorList>
            <person name="Magalhaes I.L.F."/>
            <person name="Oliveira U."/>
            <person name="Santos F.R."/>
            <person name="Vidigal T.H.D.A."/>
            <person name="Brescovit A.D."/>
            <person name="Santos A.J."/>
        </authorList>
    </citation>
    <scope>NUCLEOTIDE SEQUENCE</scope>
    <source>
        <tissue evidence="1">Shoot tissue taken approximately 20 cm above the soil surface</tissue>
    </source>
</reference>
<sequence length="8" mass="1065">MERILYKL</sequence>
<organism evidence="1">
    <name type="scientific">Arundo donax</name>
    <name type="common">Giant reed</name>
    <name type="synonym">Donax arundinaceus</name>
    <dbReference type="NCBI Taxonomy" id="35708"/>
    <lineage>
        <taxon>Eukaryota</taxon>
        <taxon>Viridiplantae</taxon>
        <taxon>Streptophyta</taxon>
        <taxon>Embryophyta</taxon>
        <taxon>Tracheophyta</taxon>
        <taxon>Spermatophyta</taxon>
        <taxon>Magnoliopsida</taxon>
        <taxon>Liliopsida</taxon>
        <taxon>Poales</taxon>
        <taxon>Poaceae</taxon>
        <taxon>PACMAD clade</taxon>
        <taxon>Arundinoideae</taxon>
        <taxon>Arundineae</taxon>
        <taxon>Arundo</taxon>
    </lineage>
</organism>
<reference evidence="1" key="2">
    <citation type="journal article" date="2015" name="Data Brief">
        <title>Shoot transcriptome of the giant reed, Arundo donax.</title>
        <authorList>
            <person name="Barrero R.A."/>
            <person name="Guerrero F.D."/>
            <person name="Moolhuijzen P."/>
            <person name="Goolsby J.A."/>
            <person name="Tidwell J."/>
            <person name="Bellgard S.E."/>
            <person name="Bellgard M.I."/>
        </authorList>
    </citation>
    <scope>NUCLEOTIDE SEQUENCE</scope>
    <source>
        <tissue evidence="1">Shoot tissue taken approximately 20 cm above the soil surface</tissue>
    </source>
</reference>
<dbReference type="EMBL" id="GBRH01163085">
    <property type="protein sequence ID" value="JAE34811.1"/>
    <property type="molecule type" value="Transcribed_RNA"/>
</dbReference>
<protein>
    <submittedName>
        <fullName evidence="1">Uncharacterized protein</fullName>
    </submittedName>
</protein>
<evidence type="ECO:0000313" key="1">
    <source>
        <dbReference type="EMBL" id="JAE34811.1"/>
    </source>
</evidence>
<accession>A0A0A9HIW3</accession>
<proteinExistence type="predicted"/>